<gene>
    <name evidence="1" type="ORF">KIN20_036529</name>
</gene>
<protein>
    <submittedName>
        <fullName evidence="1">Uncharacterized protein</fullName>
    </submittedName>
</protein>
<organism evidence="1 2">
    <name type="scientific">Parelaphostrongylus tenuis</name>
    <name type="common">Meningeal worm</name>
    <dbReference type="NCBI Taxonomy" id="148309"/>
    <lineage>
        <taxon>Eukaryota</taxon>
        <taxon>Metazoa</taxon>
        <taxon>Ecdysozoa</taxon>
        <taxon>Nematoda</taxon>
        <taxon>Chromadorea</taxon>
        <taxon>Rhabditida</taxon>
        <taxon>Rhabditina</taxon>
        <taxon>Rhabditomorpha</taxon>
        <taxon>Strongyloidea</taxon>
        <taxon>Metastrongylidae</taxon>
        <taxon>Parelaphostrongylus</taxon>
    </lineage>
</organism>
<sequence>MAYNGDTDVRTKVFGIAMSREAAQAFVQRTVMQTVFDVLEQLGRSALLPDTLTTNILSQLRVQTSYEPLECKQ</sequence>
<dbReference type="AlphaFoldDB" id="A0AAD5RDA7"/>
<dbReference type="EMBL" id="JAHQIW010007369">
    <property type="protein sequence ID" value="KAJ1373966.1"/>
    <property type="molecule type" value="Genomic_DNA"/>
</dbReference>
<comment type="caution">
    <text evidence="1">The sequence shown here is derived from an EMBL/GenBank/DDBJ whole genome shotgun (WGS) entry which is preliminary data.</text>
</comment>
<evidence type="ECO:0000313" key="2">
    <source>
        <dbReference type="Proteomes" id="UP001196413"/>
    </source>
</evidence>
<keyword evidence="2" id="KW-1185">Reference proteome</keyword>
<accession>A0AAD5RDA7</accession>
<dbReference type="Proteomes" id="UP001196413">
    <property type="component" value="Unassembled WGS sequence"/>
</dbReference>
<evidence type="ECO:0000313" key="1">
    <source>
        <dbReference type="EMBL" id="KAJ1373966.1"/>
    </source>
</evidence>
<name>A0AAD5RDA7_PARTN</name>
<proteinExistence type="predicted"/>
<reference evidence="1" key="1">
    <citation type="submission" date="2021-06" db="EMBL/GenBank/DDBJ databases">
        <title>Parelaphostrongylus tenuis whole genome reference sequence.</title>
        <authorList>
            <person name="Garwood T.J."/>
            <person name="Larsen P.A."/>
            <person name="Fountain-Jones N.M."/>
            <person name="Garbe J.R."/>
            <person name="Macchietto M.G."/>
            <person name="Kania S.A."/>
            <person name="Gerhold R.W."/>
            <person name="Richards J.E."/>
            <person name="Wolf T.M."/>
        </authorList>
    </citation>
    <scope>NUCLEOTIDE SEQUENCE</scope>
    <source>
        <strain evidence="1">MNPRO001-30</strain>
        <tissue evidence="1">Meninges</tissue>
    </source>
</reference>